<proteinExistence type="predicted"/>
<dbReference type="AlphaFoldDB" id="X1L5Z4"/>
<sequence>MIVKILPGGIYKEKLLEGSAAGAFLYISAGRIVKILYGEFGCTTDATVANRVYTIGILNETPLRILPLYKITVAASLTKLIALGTSTPANTEVDDSIILPPELLLDENMKLDVALVDGQAGDTWYLRFKYLEWIDA</sequence>
<evidence type="ECO:0000313" key="1">
    <source>
        <dbReference type="EMBL" id="GAI14398.1"/>
    </source>
</evidence>
<organism evidence="1">
    <name type="scientific">marine sediment metagenome</name>
    <dbReference type="NCBI Taxonomy" id="412755"/>
    <lineage>
        <taxon>unclassified sequences</taxon>
        <taxon>metagenomes</taxon>
        <taxon>ecological metagenomes</taxon>
    </lineage>
</organism>
<accession>X1L5Z4</accession>
<dbReference type="EMBL" id="BARV01005374">
    <property type="protein sequence ID" value="GAI14398.1"/>
    <property type="molecule type" value="Genomic_DNA"/>
</dbReference>
<reference evidence="1" key="1">
    <citation type="journal article" date="2014" name="Front. Microbiol.">
        <title>High frequency of phylogenetically diverse reductive dehalogenase-homologous genes in deep subseafloor sedimentary metagenomes.</title>
        <authorList>
            <person name="Kawai M."/>
            <person name="Futagami T."/>
            <person name="Toyoda A."/>
            <person name="Takaki Y."/>
            <person name="Nishi S."/>
            <person name="Hori S."/>
            <person name="Arai W."/>
            <person name="Tsubouchi T."/>
            <person name="Morono Y."/>
            <person name="Uchiyama I."/>
            <person name="Ito T."/>
            <person name="Fujiyama A."/>
            <person name="Inagaki F."/>
            <person name="Takami H."/>
        </authorList>
    </citation>
    <scope>NUCLEOTIDE SEQUENCE</scope>
    <source>
        <strain evidence="1">Expedition CK06-06</strain>
    </source>
</reference>
<gene>
    <name evidence="1" type="ORF">S06H3_11216</name>
</gene>
<comment type="caution">
    <text evidence="1">The sequence shown here is derived from an EMBL/GenBank/DDBJ whole genome shotgun (WGS) entry which is preliminary data.</text>
</comment>
<protein>
    <submittedName>
        <fullName evidence="1">Uncharacterized protein</fullName>
    </submittedName>
</protein>
<name>X1L5Z4_9ZZZZ</name>